<evidence type="ECO:0000313" key="1">
    <source>
        <dbReference type="EMBL" id="KAG8177865.1"/>
    </source>
</evidence>
<keyword evidence="2" id="KW-1185">Reference proteome</keyword>
<dbReference type="EMBL" id="JAFNEN010000742">
    <property type="protein sequence ID" value="KAG8177865.1"/>
    <property type="molecule type" value="Genomic_DNA"/>
</dbReference>
<organism evidence="1 2">
    <name type="scientific">Oedothorax gibbosus</name>
    <dbReference type="NCBI Taxonomy" id="931172"/>
    <lineage>
        <taxon>Eukaryota</taxon>
        <taxon>Metazoa</taxon>
        <taxon>Ecdysozoa</taxon>
        <taxon>Arthropoda</taxon>
        <taxon>Chelicerata</taxon>
        <taxon>Arachnida</taxon>
        <taxon>Araneae</taxon>
        <taxon>Araneomorphae</taxon>
        <taxon>Entelegynae</taxon>
        <taxon>Araneoidea</taxon>
        <taxon>Linyphiidae</taxon>
        <taxon>Erigoninae</taxon>
        <taxon>Oedothorax</taxon>
    </lineage>
</organism>
<reference evidence="1 2" key="1">
    <citation type="journal article" date="2022" name="Nat. Ecol. Evol.">
        <title>A masculinizing supergene underlies an exaggerated male reproductive morph in a spider.</title>
        <authorList>
            <person name="Hendrickx F."/>
            <person name="De Corte Z."/>
            <person name="Sonet G."/>
            <person name="Van Belleghem S.M."/>
            <person name="Kostlbacher S."/>
            <person name="Vangestel C."/>
        </authorList>
    </citation>
    <scope>NUCLEOTIDE SEQUENCE [LARGE SCALE GENOMIC DNA]</scope>
    <source>
        <strain evidence="1">W744_W776</strain>
    </source>
</reference>
<name>A0AAV6U0U9_9ARAC</name>
<protein>
    <submittedName>
        <fullName evidence="1">Uncharacterized protein</fullName>
    </submittedName>
</protein>
<proteinExistence type="predicted"/>
<sequence>MFWRTLTETGSATGGSLNFPTPLPSAFNSNTLAAWGSSGAPQRPSTNGYTVLLVIHTTTQKIDNIKTMEE</sequence>
<evidence type="ECO:0000313" key="2">
    <source>
        <dbReference type="Proteomes" id="UP000827092"/>
    </source>
</evidence>
<comment type="caution">
    <text evidence="1">The sequence shown here is derived from an EMBL/GenBank/DDBJ whole genome shotgun (WGS) entry which is preliminary data.</text>
</comment>
<dbReference type="Proteomes" id="UP000827092">
    <property type="component" value="Unassembled WGS sequence"/>
</dbReference>
<accession>A0AAV6U0U9</accession>
<gene>
    <name evidence="1" type="ORF">JTE90_027834</name>
</gene>
<dbReference type="AlphaFoldDB" id="A0AAV6U0U9"/>